<keyword evidence="1" id="KW-0812">Transmembrane</keyword>
<dbReference type="RefSeq" id="WP_187360469.1">
    <property type="nucleotide sequence ID" value="NZ_JANDWZ010000007.1"/>
</dbReference>
<evidence type="ECO:0000313" key="3">
    <source>
        <dbReference type="Proteomes" id="UP001205531"/>
    </source>
</evidence>
<sequence length="245" mass="27098">MYLSYNEFVCTLSKVTSATSVTGQKYYDIHIIDNLICGKRGIGTSFQIKLAKLYNAYIDLPIINTTTLKPYVGGVQSPALAILVEANLVKTPASDDFVLNDREKGELIKPIVDNENSTKVKSKSNNKKFYVIVLLCIVLGLLIKFSSKPSLDAIGSMEELIPNKEYIIQQNTIATYDKESNALLTQYSVDQNDMGVTQMLLDGRAKMIPAGRRARFIKIIQGNAVVHIEGEAFNMIIPTSALIPE</sequence>
<dbReference type="Proteomes" id="UP001205531">
    <property type="component" value="Unassembled WGS sequence"/>
</dbReference>
<proteinExistence type="predicted"/>
<keyword evidence="1" id="KW-0472">Membrane</keyword>
<protein>
    <submittedName>
        <fullName evidence="2">Uncharacterized protein</fullName>
    </submittedName>
</protein>
<dbReference type="AlphaFoldDB" id="A0AAW5II33"/>
<feature type="transmembrane region" description="Helical" evidence="1">
    <location>
        <begin position="129"/>
        <end position="147"/>
    </location>
</feature>
<dbReference type="EMBL" id="JANDWZ010000007">
    <property type="protein sequence ID" value="MCP9563966.1"/>
    <property type="molecule type" value="Genomic_DNA"/>
</dbReference>
<organism evidence="2 3">
    <name type="scientific">Segatella copri</name>
    <dbReference type="NCBI Taxonomy" id="165179"/>
    <lineage>
        <taxon>Bacteria</taxon>
        <taxon>Pseudomonadati</taxon>
        <taxon>Bacteroidota</taxon>
        <taxon>Bacteroidia</taxon>
        <taxon>Bacteroidales</taxon>
        <taxon>Prevotellaceae</taxon>
        <taxon>Segatella</taxon>
    </lineage>
</organism>
<keyword evidence="1" id="KW-1133">Transmembrane helix</keyword>
<gene>
    <name evidence="2" type="ORF">NNC64_05200</name>
</gene>
<evidence type="ECO:0000313" key="2">
    <source>
        <dbReference type="EMBL" id="MCP9563966.1"/>
    </source>
</evidence>
<accession>A0AAW5II33</accession>
<reference evidence="2" key="1">
    <citation type="submission" date="2022-07" db="EMBL/GenBank/DDBJ databases">
        <title>Prevotella copri.</title>
        <authorList>
            <person name="Yang C."/>
        </authorList>
    </citation>
    <scope>NUCLEOTIDE SEQUENCE</scope>
    <source>
        <strain evidence="2">HF2107</strain>
    </source>
</reference>
<comment type="caution">
    <text evidence="2">The sequence shown here is derived from an EMBL/GenBank/DDBJ whole genome shotgun (WGS) entry which is preliminary data.</text>
</comment>
<name>A0AAW5II33_9BACT</name>
<evidence type="ECO:0000256" key="1">
    <source>
        <dbReference type="SAM" id="Phobius"/>
    </source>
</evidence>